<evidence type="ECO:0000256" key="3">
    <source>
        <dbReference type="SAM" id="SignalP"/>
    </source>
</evidence>
<dbReference type="VEuPathDB" id="TriTrypDB:ECC02_011014"/>
<proteinExistence type="predicted"/>
<dbReference type="AlphaFoldDB" id="A0A7J6XP11"/>
<feature type="chain" id="PRO_5029525228" evidence="3">
    <location>
        <begin position="31"/>
        <end position="523"/>
    </location>
</feature>
<evidence type="ECO:0000313" key="4">
    <source>
        <dbReference type="EMBL" id="KAF5216232.1"/>
    </source>
</evidence>
<feature type="compositionally biased region" description="Basic and acidic residues" evidence="1">
    <location>
        <begin position="365"/>
        <end position="413"/>
    </location>
</feature>
<feature type="compositionally biased region" description="Basic and acidic residues" evidence="1">
    <location>
        <begin position="335"/>
        <end position="344"/>
    </location>
</feature>
<keyword evidence="2" id="KW-1133">Transmembrane helix</keyword>
<feature type="region of interest" description="Disordered" evidence="1">
    <location>
        <begin position="153"/>
        <end position="501"/>
    </location>
</feature>
<evidence type="ECO:0000313" key="5">
    <source>
        <dbReference type="Proteomes" id="UP000583944"/>
    </source>
</evidence>
<keyword evidence="2" id="KW-0812">Transmembrane</keyword>
<feature type="compositionally biased region" description="Low complexity" evidence="1">
    <location>
        <begin position="478"/>
        <end position="501"/>
    </location>
</feature>
<keyword evidence="3" id="KW-0732">Signal</keyword>
<feature type="compositionally biased region" description="Basic and acidic residues" evidence="1">
    <location>
        <begin position="261"/>
        <end position="271"/>
    </location>
</feature>
<feature type="compositionally biased region" description="Basic and acidic residues" evidence="1">
    <location>
        <begin position="462"/>
        <end position="476"/>
    </location>
</feature>
<name>A0A7J6XP11_TRYCR</name>
<feature type="compositionally biased region" description="Polar residues" evidence="1">
    <location>
        <begin position="438"/>
        <end position="448"/>
    </location>
</feature>
<feature type="transmembrane region" description="Helical" evidence="2">
    <location>
        <begin position="45"/>
        <end position="66"/>
    </location>
</feature>
<dbReference type="EMBL" id="JABDHM010000223">
    <property type="protein sequence ID" value="KAF5216232.1"/>
    <property type="molecule type" value="Genomic_DNA"/>
</dbReference>
<dbReference type="Proteomes" id="UP000583944">
    <property type="component" value="Unassembled WGS sequence"/>
</dbReference>
<comment type="caution">
    <text evidence="4">The sequence shown here is derived from an EMBL/GenBank/DDBJ whole genome shotgun (WGS) entry which is preliminary data.</text>
</comment>
<protein>
    <submittedName>
        <fullName evidence="4">Mucin-associated surface protein (MASP) subgroup S134</fullName>
    </submittedName>
</protein>
<feature type="signal peptide" evidence="3">
    <location>
        <begin position="1"/>
        <end position="30"/>
    </location>
</feature>
<keyword evidence="2" id="KW-0472">Membrane</keyword>
<feature type="compositionally biased region" description="Basic and acidic residues" evidence="1">
    <location>
        <begin position="306"/>
        <end position="319"/>
    </location>
</feature>
<accession>A0A7J6XP11</accession>
<sequence length="523" mass="55890">MLCVRCWAAAFRYCALLCELSSLLLLFVDGELVCAEGYTQVTGVMAMMMTGRVLLVCALCVLWWGFSGIAADGAGGGDGSAGEDLRALWLTRLRRECAEEVIRRTGGRTNASAVEECVHQGLESLRAVVDGRRRWRHQRYAVAAVEGVVDGKGNIGQSDDRLKVSSPSFQGLQEGSGLPGVVGGPPNLPAREDTLKLSGDAISPDGLKVNAGADPAKITASQRPKEDSTAAGTRNHSPPGPSPPTSSKAENALLLTNSEGQKTEIKVEPKDQTLSVGEEGLRNQEGQSPQGKEHQPTVEIKASDIPTERPLEGGEHDVDSQEEDRENKVVAGRKQTGDGGHEVSNENVLRVPVEPKANLTEIEQEVTRTHTGEHLVRDAEAAEKEKQREQGADGQNEKNEKGPVTRKEQREQEENQLPHQQEQQEKEGTLSASPAGLETTQRSLSTVQPEGIQEELLQQQHQQHEHPAESGEESAKDTNAIRTNATANTGDSDSSTAASHATSPLLPLLVVVACAAAAAVVAA</sequence>
<evidence type="ECO:0000256" key="1">
    <source>
        <dbReference type="SAM" id="MobiDB-lite"/>
    </source>
</evidence>
<organism evidence="4 5">
    <name type="scientific">Trypanosoma cruzi</name>
    <dbReference type="NCBI Taxonomy" id="5693"/>
    <lineage>
        <taxon>Eukaryota</taxon>
        <taxon>Discoba</taxon>
        <taxon>Euglenozoa</taxon>
        <taxon>Kinetoplastea</taxon>
        <taxon>Metakinetoplastina</taxon>
        <taxon>Trypanosomatida</taxon>
        <taxon>Trypanosomatidae</taxon>
        <taxon>Trypanosoma</taxon>
        <taxon>Schizotrypanum</taxon>
    </lineage>
</organism>
<reference evidence="4 5" key="1">
    <citation type="journal article" date="2019" name="Genome Biol. Evol.">
        <title>Nanopore Sequencing Significantly Improves Genome Assembly of the Protozoan Parasite Trypanosoma cruzi.</title>
        <authorList>
            <person name="Diaz-Viraque F."/>
            <person name="Pita S."/>
            <person name="Greif G."/>
            <person name="de Souza R.C.M."/>
            <person name="Iraola G."/>
            <person name="Robello C."/>
        </authorList>
    </citation>
    <scope>NUCLEOTIDE SEQUENCE [LARGE SCALE GENOMIC DNA]</scope>
    <source>
        <strain evidence="4 5">Berenice</strain>
    </source>
</reference>
<dbReference type="VEuPathDB" id="TriTrypDB:BCY84_08711"/>
<evidence type="ECO:0000256" key="2">
    <source>
        <dbReference type="SAM" id="Phobius"/>
    </source>
</evidence>
<gene>
    <name evidence="4" type="ORF">ECC02_011014</name>
</gene>